<evidence type="ECO:0000256" key="10">
    <source>
        <dbReference type="ARBA" id="ARBA00023140"/>
    </source>
</evidence>
<comment type="cofactor">
    <cofactor evidence="1">
        <name>FAD</name>
        <dbReference type="ChEBI" id="CHEBI:57692"/>
    </cofactor>
</comment>
<evidence type="ECO:0000313" key="13">
    <source>
        <dbReference type="Proteomes" id="UP001328107"/>
    </source>
</evidence>
<dbReference type="GO" id="GO:0005777">
    <property type="term" value="C:peroxisome"/>
    <property type="evidence" value="ECO:0007669"/>
    <property type="project" value="UniProtKB-SubCell"/>
</dbReference>
<dbReference type="InterPro" id="IPR012258">
    <property type="entry name" value="Acyl-CoA_oxidase"/>
</dbReference>
<feature type="non-terminal residue" evidence="12">
    <location>
        <position position="1"/>
    </location>
</feature>
<dbReference type="Proteomes" id="UP001328107">
    <property type="component" value="Unassembled WGS sequence"/>
</dbReference>
<evidence type="ECO:0000256" key="3">
    <source>
        <dbReference type="ARBA" id="ARBA00004846"/>
    </source>
</evidence>
<dbReference type="Gene3D" id="1.20.140.10">
    <property type="entry name" value="Butyryl-CoA Dehydrogenase, subunit A, domain 3"/>
    <property type="match status" value="1"/>
</dbReference>
<comment type="pathway">
    <text evidence="3">Lipid metabolism; peroxisomal fatty acid beta-oxidation.</text>
</comment>
<dbReference type="InterPro" id="IPR002655">
    <property type="entry name" value="Acyl-CoA_oxidase_C"/>
</dbReference>
<dbReference type="GO" id="GO:0055088">
    <property type="term" value="P:lipid homeostasis"/>
    <property type="evidence" value="ECO:0007669"/>
    <property type="project" value="TreeGrafter"/>
</dbReference>
<keyword evidence="13" id="KW-1185">Reference proteome</keyword>
<gene>
    <name evidence="12" type="ORF">PMAYCL1PPCAC_33045</name>
</gene>
<dbReference type="EMBL" id="BTRK01000006">
    <property type="protein sequence ID" value="GMR62850.1"/>
    <property type="molecule type" value="Genomic_DNA"/>
</dbReference>
<evidence type="ECO:0000256" key="8">
    <source>
        <dbReference type="ARBA" id="ARBA00023002"/>
    </source>
</evidence>
<comment type="caution">
    <text evidence="12">The sequence shown here is derived from an EMBL/GenBank/DDBJ whole genome shotgun (WGS) entry which is preliminary data.</text>
</comment>
<evidence type="ECO:0000256" key="4">
    <source>
        <dbReference type="ARBA" id="ARBA00006288"/>
    </source>
</evidence>
<sequence length="113" mass="13058">ESKERAWNGVTVEMNRAARVYARLFIARCFHHQVSTSPPSVRPVLTDLLLLFLHYECVDMTHHLLQDGYCTREQTEFLKQEMYADLAKIRPNAVALVDAFDHSDRLLNSVLGR</sequence>
<accession>A0AAN5IFY8</accession>
<dbReference type="GO" id="GO:0005504">
    <property type="term" value="F:fatty acid binding"/>
    <property type="evidence" value="ECO:0007669"/>
    <property type="project" value="TreeGrafter"/>
</dbReference>
<dbReference type="PANTHER" id="PTHR10909">
    <property type="entry name" value="ELECTRON TRANSPORT OXIDOREDUCTASE"/>
    <property type="match status" value="1"/>
</dbReference>
<dbReference type="GO" id="GO:0033540">
    <property type="term" value="P:fatty acid beta-oxidation using acyl-CoA oxidase"/>
    <property type="evidence" value="ECO:0007669"/>
    <property type="project" value="TreeGrafter"/>
</dbReference>
<name>A0AAN5IFY8_9BILA</name>
<evidence type="ECO:0000256" key="2">
    <source>
        <dbReference type="ARBA" id="ARBA00004275"/>
    </source>
</evidence>
<dbReference type="GO" id="GO:1904070">
    <property type="term" value="P:ascaroside biosynthetic process"/>
    <property type="evidence" value="ECO:0007669"/>
    <property type="project" value="TreeGrafter"/>
</dbReference>
<feature type="non-terminal residue" evidence="12">
    <location>
        <position position="113"/>
    </location>
</feature>
<evidence type="ECO:0000256" key="7">
    <source>
        <dbReference type="ARBA" id="ARBA00022832"/>
    </source>
</evidence>
<dbReference type="InterPro" id="IPR036250">
    <property type="entry name" value="AcylCo_DH-like_C"/>
</dbReference>
<evidence type="ECO:0000256" key="6">
    <source>
        <dbReference type="ARBA" id="ARBA00022827"/>
    </source>
</evidence>
<keyword evidence="8" id="KW-0560">Oxidoreductase</keyword>
<feature type="domain" description="Acyl-CoA oxidase C-terminal" evidence="11">
    <location>
        <begin position="2"/>
        <end position="113"/>
    </location>
</feature>
<protein>
    <recommendedName>
        <fullName evidence="11">Acyl-CoA oxidase C-terminal domain-containing protein</fullName>
    </recommendedName>
</protein>
<dbReference type="GO" id="GO:0071949">
    <property type="term" value="F:FAD binding"/>
    <property type="evidence" value="ECO:0007669"/>
    <property type="project" value="InterPro"/>
</dbReference>
<dbReference type="AlphaFoldDB" id="A0AAN5IFY8"/>
<organism evidence="12 13">
    <name type="scientific">Pristionchus mayeri</name>
    <dbReference type="NCBI Taxonomy" id="1317129"/>
    <lineage>
        <taxon>Eukaryota</taxon>
        <taxon>Metazoa</taxon>
        <taxon>Ecdysozoa</taxon>
        <taxon>Nematoda</taxon>
        <taxon>Chromadorea</taxon>
        <taxon>Rhabditida</taxon>
        <taxon>Rhabditina</taxon>
        <taxon>Diplogasteromorpha</taxon>
        <taxon>Diplogasteroidea</taxon>
        <taxon>Neodiplogasteridae</taxon>
        <taxon>Pristionchus</taxon>
    </lineage>
</organism>
<comment type="similarity">
    <text evidence="4">Belongs to the acyl-CoA oxidase family.</text>
</comment>
<dbReference type="Pfam" id="PF01756">
    <property type="entry name" value="ACOX"/>
    <property type="match status" value="1"/>
</dbReference>
<evidence type="ECO:0000256" key="5">
    <source>
        <dbReference type="ARBA" id="ARBA00022630"/>
    </source>
</evidence>
<dbReference type="PANTHER" id="PTHR10909:SF250">
    <property type="entry name" value="PEROXISOMAL ACYL-COENZYME A OXIDASE 1"/>
    <property type="match status" value="1"/>
</dbReference>
<evidence type="ECO:0000256" key="1">
    <source>
        <dbReference type="ARBA" id="ARBA00001974"/>
    </source>
</evidence>
<evidence type="ECO:0000256" key="9">
    <source>
        <dbReference type="ARBA" id="ARBA00023098"/>
    </source>
</evidence>
<keyword evidence="10" id="KW-0576">Peroxisome</keyword>
<dbReference type="SUPFAM" id="SSF47203">
    <property type="entry name" value="Acyl-CoA dehydrogenase C-terminal domain-like"/>
    <property type="match status" value="1"/>
</dbReference>
<dbReference type="GO" id="GO:0003997">
    <property type="term" value="F:acyl-CoA oxidase activity"/>
    <property type="evidence" value="ECO:0007669"/>
    <property type="project" value="InterPro"/>
</dbReference>
<evidence type="ECO:0000259" key="11">
    <source>
        <dbReference type="Pfam" id="PF01756"/>
    </source>
</evidence>
<keyword evidence="7" id="KW-0276">Fatty acid metabolism</keyword>
<dbReference type="FunFam" id="1.20.140.10:FF:000013">
    <property type="entry name" value="Acyl-coenzyme A oxidase"/>
    <property type="match status" value="1"/>
</dbReference>
<proteinExistence type="inferred from homology"/>
<keyword evidence="6" id="KW-0274">FAD</keyword>
<comment type="subcellular location">
    <subcellularLocation>
        <location evidence="2">Peroxisome</location>
    </subcellularLocation>
</comment>
<keyword evidence="9" id="KW-0443">Lipid metabolism</keyword>
<reference evidence="13" key="1">
    <citation type="submission" date="2022-10" db="EMBL/GenBank/DDBJ databases">
        <title>Genome assembly of Pristionchus species.</title>
        <authorList>
            <person name="Yoshida K."/>
            <person name="Sommer R.J."/>
        </authorList>
    </citation>
    <scope>NUCLEOTIDE SEQUENCE [LARGE SCALE GENOMIC DNA]</scope>
    <source>
        <strain evidence="13">RS5460</strain>
    </source>
</reference>
<keyword evidence="5" id="KW-0285">Flavoprotein</keyword>
<evidence type="ECO:0000313" key="12">
    <source>
        <dbReference type="EMBL" id="GMR62850.1"/>
    </source>
</evidence>